<name>A0A930YM44_9ACTN</name>
<dbReference type="Pfam" id="PF03704">
    <property type="entry name" value="BTAD"/>
    <property type="match status" value="1"/>
</dbReference>
<dbReference type="InterPro" id="IPR005158">
    <property type="entry name" value="BTAD"/>
</dbReference>
<comment type="similarity">
    <text evidence="1">Belongs to the AfsR/DnrI/RedD regulatory family.</text>
</comment>
<dbReference type="Pfam" id="PF13401">
    <property type="entry name" value="AAA_22"/>
    <property type="match status" value="1"/>
</dbReference>
<evidence type="ECO:0000256" key="2">
    <source>
        <dbReference type="ARBA" id="ARBA00023125"/>
    </source>
</evidence>
<accession>A0A930YM44</accession>
<sequence>MPPALTLLDGVSWRGRAIPGDRVAALLAALVARPEGVADSRLIDLIWTDDEPANPTKALQVLVSRVRTALGADAVERYDGGYRLGVPADDVDALLLRRLTREAGAALDAGEASRAADLAARASVLDVAGPRNGETGDHGPLAELRQDAAADRRRSERVLGLALAAAGRDQEALPYLETVHAASVHDTTVTAALLRSVAATSGAAAALERYESYREDLADRLGVDPDPDLQRLHRELLVADSPVRDGVHFDADTLLGREEDLADLRTAVRRSRLVSVIGPGGLGKTRVAHVLAREAAQPRVYFVELVGVTSGDDVVAEVGAALGVRGSVTGRRTLTPAQLADVRSRIAAELDTAPTLLVLDNCEHVLESVASLVALLLVTTRDLRVLTTSRAPLGLAAEQAVALRQLAADDAAELFDRRARAARADADLPRDVVTDIVARLDGLPLAIELAAARVRTMTVEEVRRRLDDLFGLLRSRDRSAPERHRTLTAVIEWSWDLLDPDDQDGMARLSVFHDGFTRETAVAVLGRDGADLVETLAEQSLLTVSEAGGGTRFRMLETVREFAAERLTSSGKREDTQARQGAWAAAYVDRCSTDLFGPDEIAAVDALAVEENNLADVLRRALRDGDRALVARLLACLGGFWTISGNHPRIFTIADSAEALLVDWDPPEELLTTAQLVLSWLTVHLSWMPNRSIDGLRATLERWGVPDHPWARVAYAMFVETEDGRPVDERVAAMAREADPVTAQMGLLWAALISENSSDLARSAAYAREGLTHPPLTPYLEGALHGQLAQLAMSSGDHDSAARHADIAVPILRRLHADDDARSLLLIAFMNTLLDGDLDGAEEMLAELEAESADPRLGSQMALCAARAELALVRGDVPTGLRYFDDALTSVAPVEGLEFAGMSPWVMLAASGSLVARVRYGSTPADRVRAAELRDLLVDQHLEHADSGDLPYLDFPLNGVLVAAVGAWAVSAESPDLRDAGLRLLAVADRWAYNRSFPVMAWDGLRELAGRSSPGRLDAVLAEYADRPPADLVEEARALLRRTRTTSSS</sequence>
<dbReference type="GO" id="GO:0000160">
    <property type="term" value="P:phosphorelay signal transduction system"/>
    <property type="evidence" value="ECO:0007669"/>
    <property type="project" value="InterPro"/>
</dbReference>
<dbReference type="SMART" id="SM01043">
    <property type="entry name" value="BTAD"/>
    <property type="match status" value="1"/>
</dbReference>
<organism evidence="5 6">
    <name type="scientific">Nocardioides islandensis</name>
    <dbReference type="NCBI Taxonomy" id="433663"/>
    <lineage>
        <taxon>Bacteria</taxon>
        <taxon>Bacillati</taxon>
        <taxon>Actinomycetota</taxon>
        <taxon>Actinomycetes</taxon>
        <taxon>Propionibacteriales</taxon>
        <taxon>Nocardioidaceae</taxon>
        <taxon>Nocardioides</taxon>
    </lineage>
</organism>
<keyword evidence="2" id="KW-0238">DNA-binding</keyword>
<protein>
    <submittedName>
        <fullName evidence="5">AAA family ATPase</fullName>
    </submittedName>
</protein>
<evidence type="ECO:0000256" key="1">
    <source>
        <dbReference type="ARBA" id="ARBA00005820"/>
    </source>
</evidence>
<dbReference type="InterPro" id="IPR027417">
    <property type="entry name" value="P-loop_NTPase"/>
</dbReference>
<dbReference type="SUPFAM" id="SSF46894">
    <property type="entry name" value="C-terminal effector domain of the bipartite response regulators"/>
    <property type="match status" value="1"/>
</dbReference>
<evidence type="ECO:0000313" key="5">
    <source>
        <dbReference type="EMBL" id="MBF4765255.1"/>
    </source>
</evidence>
<reference evidence="5" key="1">
    <citation type="submission" date="2020-11" db="EMBL/GenBank/DDBJ databases">
        <title>Nocardioides sp. nov., isolated from Soil of Cynanchum wilfordii Hemsley rhizosphere.</title>
        <authorList>
            <person name="Lee J.-S."/>
            <person name="Suh M.K."/>
            <person name="Kim J.-S."/>
        </authorList>
    </citation>
    <scope>NUCLEOTIDE SEQUENCE</scope>
    <source>
        <strain evidence="5">KCTC 19275</strain>
    </source>
</reference>
<dbReference type="RefSeq" id="WP_194708444.1">
    <property type="nucleotide sequence ID" value="NZ_JADKPN010000014.1"/>
</dbReference>
<dbReference type="SUPFAM" id="SSF48452">
    <property type="entry name" value="TPR-like"/>
    <property type="match status" value="1"/>
</dbReference>
<dbReference type="GO" id="GO:0006355">
    <property type="term" value="P:regulation of DNA-templated transcription"/>
    <property type="evidence" value="ECO:0007669"/>
    <property type="project" value="InterPro"/>
</dbReference>
<dbReference type="Gene3D" id="1.25.40.10">
    <property type="entry name" value="Tetratricopeptide repeat domain"/>
    <property type="match status" value="1"/>
</dbReference>
<dbReference type="PANTHER" id="PTHR47691">
    <property type="entry name" value="REGULATOR-RELATED"/>
    <property type="match status" value="1"/>
</dbReference>
<dbReference type="SMART" id="SM00862">
    <property type="entry name" value="Trans_reg_C"/>
    <property type="match status" value="1"/>
</dbReference>
<dbReference type="AlphaFoldDB" id="A0A930YM44"/>
<dbReference type="Proteomes" id="UP000640489">
    <property type="component" value="Unassembled WGS sequence"/>
</dbReference>
<evidence type="ECO:0000259" key="4">
    <source>
        <dbReference type="SMART" id="SM01043"/>
    </source>
</evidence>
<dbReference type="InterPro" id="IPR001867">
    <property type="entry name" value="OmpR/PhoB-type_DNA-bd"/>
</dbReference>
<dbReference type="InterPro" id="IPR036388">
    <property type="entry name" value="WH-like_DNA-bd_sf"/>
</dbReference>
<dbReference type="SUPFAM" id="SSF52540">
    <property type="entry name" value="P-loop containing nucleoside triphosphate hydrolases"/>
    <property type="match status" value="1"/>
</dbReference>
<dbReference type="InterPro" id="IPR058852">
    <property type="entry name" value="HTH_77"/>
</dbReference>
<evidence type="ECO:0000259" key="3">
    <source>
        <dbReference type="SMART" id="SM00862"/>
    </source>
</evidence>
<dbReference type="InterPro" id="IPR049945">
    <property type="entry name" value="AAA_22"/>
</dbReference>
<dbReference type="PANTHER" id="PTHR47691:SF3">
    <property type="entry name" value="HTH-TYPE TRANSCRIPTIONAL REGULATOR RV0890C-RELATED"/>
    <property type="match status" value="1"/>
</dbReference>
<dbReference type="InterPro" id="IPR016032">
    <property type="entry name" value="Sig_transdc_resp-reg_C-effctor"/>
</dbReference>
<dbReference type="GO" id="GO:0003677">
    <property type="term" value="F:DNA binding"/>
    <property type="evidence" value="ECO:0007669"/>
    <property type="project" value="UniProtKB-KW"/>
</dbReference>
<proteinExistence type="inferred from homology"/>
<gene>
    <name evidence="5" type="ORF">ISU07_19150</name>
</gene>
<dbReference type="Gene3D" id="1.10.10.10">
    <property type="entry name" value="Winged helix-like DNA-binding domain superfamily/Winged helix DNA-binding domain"/>
    <property type="match status" value="1"/>
</dbReference>
<dbReference type="PRINTS" id="PR00364">
    <property type="entry name" value="DISEASERSIST"/>
</dbReference>
<feature type="domain" description="OmpR/PhoB-type" evidence="3">
    <location>
        <begin position="15"/>
        <end position="84"/>
    </location>
</feature>
<dbReference type="EMBL" id="JADKPN010000014">
    <property type="protein sequence ID" value="MBF4765255.1"/>
    <property type="molecule type" value="Genomic_DNA"/>
</dbReference>
<evidence type="ECO:0000313" key="6">
    <source>
        <dbReference type="Proteomes" id="UP000640489"/>
    </source>
</evidence>
<dbReference type="GO" id="GO:0016887">
    <property type="term" value="F:ATP hydrolysis activity"/>
    <property type="evidence" value="ECO:0007669"/>
    <property type="project" value="InterPro"/>
</dbReference>
<dbReference type="Pfam" id="PF25872">
    <property type="entry name" value="HTH_77"/>
    <property type="match status" value="1"/>
</dbReference>
<keyword evidence="6" id="KW-1185">Reference proteome</keyword>
<dbReference type="InterPro" id="IPR011990">
    <property type="entry name" value="TPR-like_helical_dom_sf"/>
</dbReference>
<comment type="caution">
    <text evidence="5">The sequence shown here is derived from an EMBL/GenBank/DDBJ whole genome shotgun (WGS) entry which is preliminary data.</text>
</comment>
<feature type="domain" description="Bacterial transcriptional activator" evidence="4">
    <location>
        <begin position="91"/>
        <end position="237"/>
    </location>
</feature>